<dbReference type="OrthoDB" id="4158466at2759"/>
<sequence>MFVLANPNENGVCEAIPCHARDVFFAPEYRVDSVTQKHNRRRDWLTLVREAVERVSLEAQSKKARPNVYTDIMPTPPPLSLALKVRRCLQDHRTSSSVEALDQAIGYLQELDLDLKDSPDSTSILARLVNTSRPFSIIDAQAAVPVIEASLKSSKLTSDTS</sequence>
<protein>
    <submittedName>
        <fullName evidence="1">Uncharacterized protein</fullName>
    </submittedName>
</protein>
<gene>
    <name evidence="1" type="ORF">CC80DRAFT_571292</name>
</gene>
<evidence type="ECO:0000313" key="2">
    <source>
        <dbReference type="Proteomes" id="UP000800035"/>
    </source>
</evidence>
<proteinExistence type="predicted"/>
<reference evidence="1" key="1">
    <citation type="journal article" date="2020" name="Stud. Mycol.">
        <title>101 Dothideomycetes genomes: a test case for predicting lifestyles and emergence of pathogens.</title>
        <authorList>
            <person name="Haridas S."/>
            <person name="Albert R."/>
            <person name="Binder M."/>
            <person name="Bloem J."/>
            <person name="Labutti K."/>
            <person name="Salamov A."/>
            <person name="Andreopoulos B."/>
            <person name="Baker S."/>
            <person name="Barry K."/>
            <person name="Bills G."/>
            <person name="Bluhm B."/>
            <person name="Cannon C."/>
            <person name="Castanera R."/>
            <person name="Culley D."/>
            <person name="Daum C."/>
            <person name="Ezra D."/>
            <person name="Gonzalez J."/>
            <person name="Henrissat B."/>
            <person name="Kuo A."/>
            <person name="Liang C."/>
            <person name="Lipzen A."/>
            <person name="Lutzoni F."/>
            <person name="Magnuson J."/>
            <person name="Mondo S."/>
            <person name="Nolan M."/>
            <person name="Ohm R."/>
            <person name="Pangilinan J."/>
            <person name="Park H.-J."/>
            <person name="Ramirez L."/>
            <person name="Alfaro M."/>
            <person name="Sun H."/>
            <person name="Tritt A."/>
            <person name="Yoshinaga Y."/>
            <person name="Zwiers L.-H."/>
            <person name="Turgeon B."/>
            <person name="Goodwin S."/>
            <person name="Spatafora J."/>
            <person name="Crous P."/>
            <person name="Grigoriev I."/>
        </authorList>
    </citation>
    <scope>NUCLEOTIDE SEQUENCE</scope>
    <source>
        <strain evidence="1">CBS 675.92</strain>
    </source>
</reference>
<evidence type="ECO:0000313" key="1">
    <source>
        <dbReference type="EMBL" id="KAF1952903.1"/>
    </source>
</evidence>
<dbReference type="EMBL" id="ML977007">
    <property type="protein sequence ID" value="KAF1952903.1"/>
    <property type="molecule type" value="Genomic_DNA"/>
</dbReference>
<dbReference type="Proteomes" id="UP000800035">
    <property type="component" value="Unassembled WGS sequence"/>
</dbReference>
<dbReference type="AlphaFoldDB" id="A0A6A5TJ77"/>
<organism evidence="1 2">
    <name type="scientific">Byssothecium circinans</name>
    <dbReference type="NCBI Taxonomy" id="147558"/>
    <lineage>
        <taxon>Eukaryota</taxon>
        <taxon>Fungi</taxon>
        <taxon>Dikarya</taxon>
        <taxon>Ascomycota</taxon>
        <taxon>Pezizomycotina</taxon>
        <taxon>Dothideomycetes</taxon>
        <taxon>Pleosporomycetidae</taxon>
        <taxon>Pleosporales</taxon>
        <taxon>Massarineae</taxon>
        <taxon>Massarinaceae</taxon>
        <taxon>Byssothecium</taxon>
    </lineage>
</organism>
<name>A0A6A5TJ77_9PLEO</name>
<accession>A0A6A5TJ77</accession>
<keyword evidence="2" id="KW-1185">Reference proteome</keyword>